<keyword evidence="1" id="KW-0472">Membrane</keyword>
<dbReference type="Pfam" id="PF00487">
    <property type="entry name" value="FA_desaturase"/>
    <property type="match status" value="1"/>
</dbReference>
<feature type="transmembrane region" description="Helical" evidence="1">
    <location>
        <begin position="15"/>
        <end position="36"/>
    </location>
</feature>
<evidence type="ECO:0000256" key="1">
    <source>
        <dbReference type="SAM" id="Phobius"/>
    </source>
</evidence>
<reference evidence="3 4" key="1">
    <citation type="journal article" date="2014" name="Int. J. Syst. Evol. Microbiol.">
        <title>Complete genome sequence of Corynebacterium casei LMG S-19264T (=DSM 44701T), isolated from a smear-ripened cheese.</title>
        <authorList>
            <consortium name="US DOE Joint Genome Institute (JGI-PGF)"/>
            <person name="Walter F."/>
            <person name="Albersmeier A."/>
            <person name="Kalinowski J."/>
            <person name="Ruckert C."/>
        </authorList>
    </citation>
    <scope>NUCLEOTIDE SEQUENCE [LARGE SCALE GENOMIC DNA]</scope>
    <source>
        <strain evidence="3 4">KCTC 23968</strain>
    </source>
</reference>
<keyword evidence="4" id="KW-1185">Reference proteome</keyword>
<keyword evidence="1" id="KW-1133">Transmembrane helix</keyword>
<proteinExistence type="predicted"/>
<feature type="transmembrane region" description="Helical" evidence="1">
    <location>
        <begin position="163"/>
        <end position="184"/>
    </location>
</feature>
<dbReference type="Proteomes" id="UP000600865">
    <property type="component" value="Unassembled WGS sequence"/>
</dbReference>
<organism evidence="3 4">
    <name type="scientific">Litorimonas cladophorae</name>
    <dbReference type="NCBI Taxonomy" id="1220491"/>
    <lineage>
        <taxon>Bacteria</taxon>
        <taxon>Pseudomonadati</taxon>
        <taxon>Pseudomonadota</taxon>
        <taxon>Alphaproteobacteria</taxon>
        <taxon>Maricaulales</taxon>
        <taxon>Robiginitomaculaceae</taxon>
    </lineage>
</organism>
<sequence length="241" mass="27560">MQTAVSQQTKQNRGLIYAALIVGGWAIVHTYSVFFHALSAPLWQTLGLIALQCWLYTGMFIVAHDTMHGSLMPGREKLNAAIGTAILFVYAGFDWKAMRTAHHAHHQFSGTEKDPDFNATNPNAFWPWYTKFFLTYFGWRQLLILVGFTVAYILIGASYANTIIMWAVPAILSSVQLFYFGTYLTHRQSDAFPDHHNARTNNFTRLASLISCFHFGYHHEHHLFPHEPWWRLPARKQEAGG</sequence>
<feature type="domain" description="Fatty acid desaturase" evidence="2">
    <location>
        <begin position="134"/>
        <end position="236"/>
    </location>
</feature>
<protein>
    <submittedName>
        <fullName evidence="3">Beta-carotene ketolase</fullName>
    </submittedName>
</protein>
<dbReference type="RefSeq" id="WP_233349773.1">
    <property type="nucleotide sequence ID" value="NZ_BMYV01000001.1"/>
</dbReference>
<dbReference type="InterPro" id="IPR005804">
    <property type="entry name" value="FA_desaturase_dom"/>
</dbReference>
<dbReference type="AlphaFoldDB" id="A0A918NDJ4"/>
<evidence type="ECO:0000313" key="4">
    <source>
        <dbReference type="Proteomes" id="UP000600865"/>
    </source>
</evidence>
<feature type="transmembrane region" description="Helical" evidence="1">
    <location>
        <begin position="137"/>
        <end position="157"/>
    </location>
</feature>
<evidence type="ECO:0000313" key="3">
    <source>
        <dbReference type="EMBL" id="GGX59364.1"/>
    </source>
</evidence>
<keyword evidence="1" id="KW-0812">Transmembrane</keyword>
<accession>A0A918NDJ4</accession>
<name>A0A918NDJ4_9PROT</name>
<comment type="caution">
    <text evidence="3">The sequence shown here is derived from an EMBL/GenBank/DDBJ whole genome shotgun (WGS) entry which is preliminary data.</text>
</comment>
<evidence type="ECO:0000259" key="2">
    <source>
        <dbReference type="Pfam" id="PF00487"/>
    </source>
</evidence>
<feature type="transmembrane region" description="Helical" evidence="1">
    <location>
        <begin position="42"/>
        <end position="63"/>
    </location>
</feature>
<dbReference type="GO" id="GO:0006629">
    <property type="term" value="P:lipid metabolic process"/>
    <property type="evidence" value="ECO:0007669"/>
    <property type="project" value="InterPro"/>
</dbReference>
<dbReference type="EMBL" id="BMYV01000001">
    <property type="protein sequence ID" value="GGX59364.1"/>
    <property type="molecule type" value="Genomic_DNA"/>
</dbReference>
<gene>
    <name evidence="3" type="primary">crtO</name>
    <name evidence="3" type="ORF">GCM10011309_06320</name>
</gene>